<evidence type="ECO:0000313" key="3">
    <source>
        <dbReference type="Proteomes" id="UP000248066"/>
    </source>
</evidence>
<dbReference type="Pfam" id="PF00583">
    <property type="entry name" value="Acetyltransf_1"/>
    <property type="match status" value="1"/>
</dbReference>
<gene>
    <name evidence="2" type="ORF">CR205_02400</name>
</gene>
<feature type="domain" description="N-acetyltransferase" evidence="1">
    <location>
        <begin position="10"/>
        <end position="156"/>
    </location>
</feature>
<protein>
    <submittedName>
        <fullName evidence="2">GNAT family N-acetyltransferase</fullName>
    </submittedName>
</protein>
<dbReference type="EMBL" id="PDOF01000001">
    <property type="protein sequence ID" value="PYZ97468.1"/>
    <property type="molecule type" value="Genomic_DNA"/>
</dbReference>
<evidence type="ECO:0000259" key="1">
    <source>
        <dbReference type="PROSITE" id="PS51186"/>
    </source>
</evidence>
<accession>A0A2W0HUX0</accession>
<evidence type="ECO:0000313" key="2">
    <source>
        <dbReference type="EMBL" id="PYZ97468.1"/>
    </source>
</evidence>
<dbReference type="Proteomes" id="UP000248066">
    <property type="component" value="Unassembled WGS sequence"/>
</dbReference>
<dbReference type="AlphaFoldDB" id="A0A2W0HUX0"/>
<dbReference type="Gene3D" id="3.40.630.30">
    <property type="match status" value="1"/>
</dbReference>
<comment type="caution">
    <text evidence="2">The sequence shown here is derived from an EMBL/GenBank/DDBJ whole genome shotgun (WGS) entry which is preliminary data.</text>
</comment>
<dbReference type="InterPro" id="IPR016181">
    <property type="entry name" value="Acyl_CoA_acyltransferase"/>
</dbReference>
<organism evidence="2 3">
    <name type="scientific">Alteribacter lacisalsi</name>
    <dbReference type="NCBI Taxonomy" id="2045244"/>
    <lineage>
        <taxon>Bacteria</taxon>
        <taxon>Bacillati</taxon>
        <taxon>Bacillota</taxon>
        <taxon>Bacilli</taxon>
        <taxon>Bacillales</taxon>
        <taxon>Bacillaceae</taxon>
        <taxon>Alteribacter</taxon>
    </lineage>
</organism>
<dbReference type="CDD" id="cd04301">
    <property type="entry name" value="NAT_SF"/>
    <property type="match status" value="1"/>
</dbReference>
<dbReference type="PROSITE" id="PS51186">
    <property type="entry name" value="GNAT"/>
    <property type="match status" value="1"/>
</dbReference>
<name>A0A2W0HUX0_9BACI</name>
<sequence>MKSQHQYDVRKISDLNSVDLKGLIEESRVEEFRFVLRLRDEYVSGRNCFDGPGEGLYGIFSRDGTIHGIGGLNWDPYCSGRETGRIRRFYIKKTVRGQGLGTMLLNRMIRDGQQQFSAFVLYTDTKEAAAFYERCGFRKNDDHSKISHRYHGKGGTRP</sequence>
<dbReference type="InterPro" id="IPR000182">
    <property type="entry name" value="GNAT_dom"/>
</dbReference>
<reference evidence="2 3" key="1">
    <citation type="submission" date="2017-10" db="EMBL/GenBank/DDBJ databases">
        <title>Bacillus sp. nov., a halophilic bacterium isolated from a Yangshapao Lake.</title>
        <authorList>
            <person name="Wang H."/>
        </authorList>
    </citation>
    <scope>NUCLEOTIDE SEQUENCE [LARGE SCALE GENOMIC DNA]</scope>
    <source>
        <strain evidence="2 3">YSP-3</strain>
    </source>
</reference>
<dbReference type="SUPFAM" id="SSF55729">
    <property type="entry name" value="Acyl-CoA N-acyltransferases (Nat)"/>
    <property type="match status" value="1"/>
</dbReference>
<keyword evidence="3" id="KW-1185">Reference proteome</keyword>
<dbReference type="GO" id="GO:0016747">
    <property type="term" value="F:acyltransferase activity, transferring groups other than amino-acyl groups"/>
    <property type="evidence" value="ECO:0007669"/>
    <property type="project" value="InterPro"/>
</dbReference>
<dbReference type="OrthoDB" id="9815041at2"/>
<dbReference type="RefSeq" id="WP_110516579.1">
    <property type="nucleotide sequence ID" value="NZ_PDOF01000001.1"/>
</dbReference>
<proteinExistence type="predicted"/>
<keyword evidence="2" id="KW-0808">Transferase</keyword>